<sequence>MGKYLKHPFGQALLVLVVAYFLLDYGIAYMSPLLGLASDPVPIPNSVLLQYLVTVSVGILLWVSDNDTRWAEFKAPMHQVMVDPDLKIARISLMVLAPVLVAFLTFSQV</sequence>
<keyword evidence="1" id="KW-0472">Membrane</keyword>
<feature type="transmembrane region" description="Helical" evidence="1">
    <location>
        <begin position="88"/>
        <end position="106"/>
    </location>
</feature>
<dbReference type="EMBL" id="UINC01001327">
    <property type="protein sequence ID" value="SUZ77762.1"/>
    <property type="molecule type" value="Genomic_DNA"/>
</dbReference>
<evidence type="ECO:0000313" key="2">
    <source>
        <dbReference type="EMBL" id="SUZ77762.1"/>
    </source>
</evidence>
<feature type="non-terminal residue" evidence="2">
    <location>
        <position position="109"/>
    </location>
</feature>
<gene>
    <name evidence="2" type="ORF">METZ01_LOCUS30616</name>
</gene>
<keyword evidence="1" id="KW-0812">Transmembrane</keyword>
<evidence type="ECO:0000256" key="1">
    <source>
        <dbReference type="SAM" id="Phobius"/>
    </source>
</evidence>
<organism evidence="2">
    <name type="scientific">marine metagenome</name>
    <dbReference type="NCBI Taxonomy" id="408172"/>
    <lineage>
        <taxon>unclassified sequences</taxon>
        <taxon>metagenomes</taxon>
        <taxon>ecological metagenomes</taxon>
    </lineage>
</organism>
<dbReference type="AlphaFoldDB" id="A0A381QEK8"/>
<feature type="transmembrane region" description="Helical" evidence="1">
    <location>
        <begin position="12"/>
        <end position="31"/>
    </location>
</feature>
<keyword evidence="1" id="KW-1133">Transmembrane helix</keyword>
<accession>A0A381QEK8</accession>
<name>A0A381QEK8_9ZZZZ</name>
<reference evidence="2" key="1">
    <citation type="submission" date="2018-05" db="EMBL/GenBank/DDBJ databases">
        <authorList>
            <person name="Lanie J.A."/>
            <person name="Ng W.-L."/>
            <person name="Kazmierczak K.M."/>
            <person name="Andrzejewski T.M."/>
            <person name="Davidsen T.M."/>
            <person name="Wayne K.J."/>
            <person name="Tettelin H."/>
            <person name="Glass J.I."/>
            <person name="Rusch D."/>
            <person name="Podicherti R."/>
            <person name="Tsui H.-C.T."/>
            <person name="Winkler M.E."/>
        </authorList>
    </citation>
    <scope>NUCLEOTIDE SEQUENCE</scope>
</reference>
<feature type="transmembrane region" description="Helical" evidence="1">
    <location>
        <begin position="43"/>
        <end position="63"/>
    </location>
</feature>
<protein>
    <submittedName>
        <fullName evidence="2">Uncharacterized protein</fullName>
    </submittedName>
</protein>
<proteinExistence type="predicted"/>